<dbReference type="PANTHER" id="PTHR22789">
    <property type="entry name" value="FUCULOSE PHOSPHATE ALDOLASE"/>
    <property type="match status" value="1"/>
</dbReference>
<dbReference type="AlphaFoldDB" id="A0A2S0VXD8"/>
<dbReference type="InterPro" id="IPR050197">
    <property type="entry name" value="Aldolase_class_II_sugar_metab"/>
</dbReference>
<dbReference type="KEGG" id="cate:C2869_02550"/>
<organism evidence="4 5">
    <name type="scientific">Saccharobesus litoralis</name>
    <dbReference type="NCBI Taxonomy" id="2172099"/>
    <lineage>
        <taxon>Bacteria</taxon>
        <taxon>Pseudomonadati</taxon>
        <taxon>Pseudomonadota</taxon>
        <taxon>Gammaproteobacteria</taxon>
        <taxon>Alteromonadales</taxon>
        <taxon>Alteromonadaceae</taxon>
        <taxon>Saccharobesus</taxon>
    </lineage>
</organism>
<dbReference type="GO" id="GO:0019323">
    <property type="term" value="P:pentose catabolic process"/>
    <property type="evidence" value="ECO:0007669"/>
    <property type="project" value="TreeGrafter"/>
</dbReference>
<dbReference type="SMART" id="SM01007">
    <property type="entry name" value="Aldolase_II"/>
    <property type="match status" value="2"/>
</dbReference>
<dbReference type="InterPro" id="IPR036409">
    <property type="entry name" value="Aldolase_II/adducin_N_sf"/>
</dbReference>
<protein>
    <submittedName>
        <fullName evidence="4">Aldolase</fullName>
    </submittedName>
</protein>
<keyword evidence="1" id="KW-0479">Metal-binding</keyword>
<feature type="domain" description="Class II aldolase/adducin N-terminal" evidence="3">
    <location>
        <begin position="1"/>
        <end position="171"/>
    </location>
</feature>
<keyword evidence="5" id="KW-1185">Reference proteome</keyword>
<dbReference type="GO" id="GO:0005829">
    <property type="term" value="C:cytosol"/>
    <property type="evidence" value="ECO:0007669"/>
    <property type="project" value="TreeGrafter"/>
</dbReference>
<dbReference type="Gene3D" id="3.40.225.10">
    <property type="entry name" value="Class II aldolase/adducin N-terminal domain"/>
    <property type="match status" value="2"/>
</dbReference>
<dbReference type="GO" id="GO:0016832">
    <property type="term" value="F:aldehyde-lyase activity"/>
    <property type="evidence" value="ECO:0007669"/>
    <property type="project" value="TreeGrafter"/>
</dbReference>
<keyword evidence="2" id="KW-0456">Lyase</keyword>
<evidence type="ECO:0000313" key="4">
    <source>
        <dbReference type="EMBL" id="AWB68889.1"/>
    </source>
</evidence>
<evidence type="ECO:0000256" key="1">
    <source>
        <dbReference type="ARBA" id="ARBA00022723"/>
    </source>
</evidence>
<dbReference type="Pfam" id="PF00596">
    <property type="entry name" value="Aldolase_II"/>
    <property type="match status" value="2"/>
</dbReference>
<dbReference type="GO" id="GO:0046872">
    <property type="term" value="F:metal ion binding"/>
    <property type="evidence" value="ECO:0007669"/>
    <property type="project" value="UniProtKB-KW"/>
</dbReference>
<evidence type="ECO:0000256" key="2">
    <source>
        <dbReference type="ARBA" id="ARBA00023239"/>
    </source>
</evidence>
<proteinExistence type="predicted"/>
<evidence type="ECO:0000259" key="3">
    <source>
        <dbReference type="SMART" id="SM01007"/>
    </source>
</evidence>
<dbReference type="Proteomes" id="UP000244441">
    <property type="component" value="Chromosome"/>
</dbReference>
<gene>
    <name evidence="4" type="ORF">C2869_02550</name>
</gene>
<feature type="domain" description="Class II aldolase/adducin N-terminal" evidence="3">
    <location>
        <begin position="214"/>
        <end position="387"/>
    </location>
</feature>
<name>A0A2S0VXD8_9ALTE</name>
<dbReference type="EMBL" id="CP026604">
    <property type="protein sequence ID" value="AWB68889.1"/>
    <property type="molecule type" value="Genomic_DNA"/>
</dbReference>
<evidence type="ECO:0000313" key="5">
    <source>
        <dbReference type="Proteomes" id="UP000244441"/>
    </source>
</evidence>
<dbReference type="OrthoDB" id="5500703at2"/>
<dbReference type="InterPro" id="IPR001303">
    <property type="entry name" value="Aldolase_II/adducin_N"/>
</dbReference>
<dbReference type="PANTHER" id="PTHR22789:SF0">
    <property type="entry name" value="3-OXO-TETRONATE 4-PHOSPHATE DECARBOXYLASE-RELATED"/>
    <property type="match status" value="1"/>
</dbReference>
<reference evidence="4 5" key="1">
    <citation type="submission" date="2018-01" db="EMBL/GenBank/DDBJ databases">
        <title>Genome sequence of a Cantenovulum-like bacteria.</title>
        <authorList>
            <person name="Tan W.R."/>
            <person name="Lau N.-S."/>
            <person name="Go F."/>
            <person name="Amirul A.-A.A."/>
        </authorList>
    </citation>
    <scope>NUCLEOTIDE SEQUENCE [LARGE SCALE GENOMIC DNA]</scope>
    <source>
        <strain evidence="4 5">CCB-QB4</strain>
    </source>
</reference>
<sequence length="414" mass="45712">MERVYSYEMTTTSGGNISIKDENGDIWVTPSGVDKGGLTREDIVCVKADGTIEGRHKPSSEYPFHLAIYQARDDIKAVLHAHPPALVSFSASGMVPNTSLMAGVKDICGEIDFVPYALPGSEQLGANIAESFNKGFDTVLLENHGTVTGSCNLFDAFKQFETLDYTARIQIKATALGKITPLSQEELAIQPVHLNDVESFSPSHINSVEKELRFEMSRFIQRSYQQKLITSTEGTFAQRLSEHEFLITPHGEDRKYMSPDNLVLVKNGQCETGKVPSFALAMIQAVFAENPNIHSCIIAHPPNLMAFNVTDTELDSKIIPEAYILMRDIKKVSFVTSMREMQTIAHVLGEASPICMLQNNGIIVTGNNMLQAYDRLEVSEFTAKAVLDSFQLGHVNAMGDEEISELKQAFNLPD</sequence>
<accession>A0A2S0VXD8</accession>
<dbReference type="SUPFAM" id="SSF53639">
    <property type="entry name" value="AraD/HMP-PK domain-like"/>
    <property type="match status" value="2"/>
</dbReference>